<evidence type="ECO:0000313" key="2">
    <source>
        <dbReference type="EMBL" id="JAE36976.1"/>
    </source>
</evidence>
<sequence>MPSALSQRSIPESALGGRPSPLPQRSIPAVALGGIGRAKKKNQGGNRLDPSSPARDLHRSPPFDLG</sequence>
<reference evidence="2" key="1">
    <citation type="submission" date="2014-09" db="EMBL/GenBank/DDBJ databases">
        <authorList>
            <person name="Magalhaes I.L.F."/>
            <person name="Oliveira U."/>
            <person name="Santos F.R."/>
            <person name="Vidigal T.H.D.A."/>
            <person name="Brescovit A.D."/>
            <person name="Santos A.J."/>
        </authorList>
    </citation>
    <scope>NUCLEOTIDE SEQUENCE</scope>
    <source>
        <tissue evidence="2">Shoot tissue taken approximately 20 cm above the soil surface</tissue>
    </source>
</reference>
<feature type="region of interest" description="Disordered" evidence="1">
    <location>
        <begin position="1"/>
        <end position="66"/>
    </location>
</feature>
<dbReference type="EMBL" id="GBRH01160920">
    <property type="protein sequence ID" value="JAE36976.1"/>
    <property type="molecule type" value="Transcribed_RNA"/>
</dbReference>
<accession>A0A0A9HQ14</accession>
<proteinExistence type="predicted"/>
<feature type="compositionally biased region" description="Polar residues" evidence="1">
    <location>
        <begin position="1"/>
        <end position="10"/>
    </location>
</feature>
<evidence type="ECO:0000256" key="1">
    <source>
        <dbReference type="SAM" id="MobiDB-lite"/>
    </source>
</evidence>
<dbReference type="AlphaFoldDB" id="A0A0A9HQ14"/>
<feature type="compositionally biased region" description="Basic and acidic residues" evidence="1">
    <location>
        <begin position="55"/>
        <end position="66"/>
    </location>
</feature>
<organism evidence="2">
    <name type="scientific">Arundo donax</name>
    <name type="common">Giant reed</name>
    <name type="synonym">Donax arundinaceus</name>
    <dbReference type="NCBI Taxonomy" id="35708"/>
    <lineage>
        <taxon>Eukaryota</taxon>
        <taxon>Viridiplantae</taxon>
        <taxon>Streptophyta</taxon>
        <taxon>Embryophyta</taxon>
        <taxon>Tracheophyta</taxon>
        <taxon>Spermatophyta</taxon>
        <taxon>Magnoliopsida</taxon>
        <taxon>Liliopsida</taxon>
        <taxon>Poales</taxon>
        <taxon>Poaceae</taxon>
        <taxon>PACMAD clade</taxon>
        <taxon>Arundinoideae</taxon>
        <taxon>Arundineae</taxon>
        <taxon>Arundo</taxon>
    </lineage>
</organism>
<reference evidence="2" key="2">
    <citation type="journal article" date="2015" name="Data Brief">
        <title>Shoot transcriptome of the giant reed, Arundo donax.</title>
        <authorList>
            <person name="Barrero R.A."/>
            <person name="Guerrero F.D."/>
            <person name="Moolhuijzen P."/>
            <person name="Goolsby J.A."/>
            <person name="Tidwell J."/>
            <person name="Bellgard S.E."/>
            <person name="Bellgard M.I."/>
        </authorList>
    </citation>
    <scope>NUCLEOTIDE SEQUENCE</scope>
    <source>
        <tissue evidence="2">Shoot tissue taken approximately 20 cm above the soil surface</tissue>
    </source>
</reference>
<protein>
    <submittedName>
        <fullName evidence="2">Uncharacterized protein</fullName>
    </submittedName>
</protein>
<name>A0A0A9HQ14_ARUDO</name>